<dbReference type="PRINTS" id="PR01035">
    <property type="entry name" value="TCRTETA"/>
</dbReference>
<dbReference type="InterPro" id="IPR001958">
    <property type="entry name" value="Tet-R_TetA/multi-R_MdtG-like"/>
</dbReference>
<sequence>MRRRAKKTAELEPLWTKPFIGMMLISLLASTAMNVQLATLPLYMRHIGGNESSAGLMTGAFTIAAFLTRPLFGDWIDRKGRRAILIVGITGSAAAALTYPFIGAVWLLLLIRFIHGVSFSASSTSAGTMIADILPPRRLMEGIGLSGLSGTLAVAFGPAIGLYVVNRLENYTLLYILTFLFSACGLVIACFLRETTPALHSTPVQPVKRPKRWVLEKTALPTSLIAFFVAMPQGCIITFLPAFGLSRGIESIGLFFTVSAGAMLVSRMVCGRISDRYGPTVVILPGFLLGAVALTLLPFAASLPFIMLVGALYGLGFGTVQPLLNAMTIKRCPPERRGAGNATFMVAMDAGYAAGSIVIGLLLQATGYSTVYMSSAGFMLLAALCYLLMIRKPQRNPNKELQAND</sequence>
<dbReference type="InterPro" id="IPR011701">
    <property type="entry name" value="MFS"/>
</dbReference>
<dbReference type="AlphaFoldDB" id="A0A2Z2K3B8"/>
<dbReference type="EMBL" id="CP021780">
    <property type="protein sequence ID" value="ASA19766.1"/>
    <property type="molecule type" value="Genomic_DNA"/>
</dbReference>
<dbReference type="SUPFAM" id="SSF103473">
    <property type="entry name" value="MFS general substrate transporter"/>
    <property type="match status" value="1"/>
</dbReference>
<dbReference type="InterPro" id="IPR020846">
    <property type="entry name" value="MFS_dom"/>
</dbReference>
<dbReference type="PANTHER" id="PTHR23531">
    <property type="entry name" value="QUINOLENE RESISTANCE PROTEIN NORA"/>
    <property type="match status" value="1"/>
</dbReference>
<dbReference type="Gene3D" id="1.20.1250.20">
    <property type="entry name" value="MFS general substrate transporter like domains"/>
    <property type="match status" value="1"/>
</dbReference>
<feature type="transmembrane region" description="Helical" evidence="6">
    <location>
        <begin position="305"/>
        <end position="324"/>
    </location>
</feature>
<name>A0A2Z2K3B8_9BACL</name>
<feature type="transmembrane region" description="Helical" evidence="6">
    <location>
        <begin position="54"/>
        <end position="72"/>
    </location>
</feature>
<dbReference type="GO" id="GO:0005886">
    <property type="term" value="C:plasma membrane"/>
    <property type="evidence" value="ECO:0007669"/>
    <property type="project" value="UniProtKB-SubCell"/>
</dbReference>
<feature type="domain" description="Major facilitator superfamily (MFS) profile" evidence="7">
    <location>
        <begin position="18"/>
        <end position="394"/>
    </location>
</feature>
<evidence type="ECO:0000256" key="3">
    <source>
        <dbReference type="ARBA" id="ARBA00022692"/>
    </source>
</evidence>
<dbReference type="InterPro" id="IPR052714">
    <property type="entry name" value="MFS_Exporter"/>
</dbReference>
<keyword evidence="4 6" id="KW-1133">Transmembrane helix</keyword>
<keyword evidence="9" id="KW-1185">Reference proteome</keyword>
<dbReference type="CDD" id="cd17489">
    <property type="entry name" value="MFS_YfcJ_like"/>
    <property type="match status" value="1"/>
</dbReference>
<evidence type="ECO:0000313" key="9">
    <source>
        <dbReference type="Proteomes" id="UP000249890"/>
    </source>
</evidence>
<dbReference type="InterPro" id="IPR036259">
    <property type="entry name" value="MFS_trans_sf"/>
</dbReference>
<proteinExistence type="predicted"/>
<feature type="transmembrane region" description="Helical" evidence="6">
    <location>
        <begin position="84"/>
        <end position="107"/>
    </location>
</feature>
<feature type="transmembrane region" description="Helical" evidence="6">
    <location>
        <begin position="171"/>
        <end position="192"/>
    </location>
</feature>
<evidence type="ECO:0000256" key="5">
    <source>
        <dbReference type="ARBA" id="ARBA00023136"/>
    </source>
</evidence>
<keyword evidence="2" id="KW-0813">Transport</keyword>
<feature type="transmembrane region" description="Helical" evidence="6">
    <location>
        <begin position="344"/>
        <end position="365"/>
    </location>
</feature>
<evidence type="ECO:0000256" key="6">
    <source>
        <dbReference type="SAM" id="Phobius"/>
    </source>
</evidence>
<feature type="transmembrane region" description="Helical" evidence="6">
    <location>
        <begin position="218"/>
        <end position="240"/>
    </location>
</feature>
<gene>
    <name evidence="8" type="ORF">B9T62_02435</name>
</gene>
<evidence type="ECO:0000256" key="2">
    <source>
        <dbReference type="ARBA" id="ARBA00022448"/>
    </source>
</evidence>
<comment type="subcellular location">
    <subcellularLocation>
        <location evidence="1">Cell membrane</location>
        <topology evidence="1">Multi-pass membrane protein</topology>
    </subcellularLocation>
</comment>
<dbReference type="Pfam" id="PF07690">
    <property type="entry name" value="MFS_1"/>
    <property type="match status" value="2"/>
</dbReference>
<feature type="transmembrane region" description="Helical" evidence="6">
    <location>
        <begin position="113"/>
        <end position="131"/>
    </location>
</feature>
<feature type="transmembrane region" description="Helical" evidence="6">
    <location>
        <begin position="252"/>
        <end position="270"/>
    </location>
</feature>
<dbReference type="Proteomes" id="UP000249890">
    <property type="component" value="Chromosome"/>
</dbReference>
<protein>
    <recommendedName>
        <fullName evidence="7">Major facilitator superfamily (MFS) profile domain-containing protein</fullName>
    </recommendedName>
</protein>
<evidence type="ECO:0000313" key="8">
    <source>
        <dbReference type="EMBL" id="ASA19766.1"/>
    </source>
</evidence>
<dbReference type="GO" id="GO:0022857">
    <property type="term" value="F:transmembrane transporter activity"/>
    <property type="evidence" value="ECO:0007669"/>
    <property type="project" value="InterPro"/>
</dbReference>
<evidence type="ECO:0000256" key="1">
    <source>
        <dbReference type="ARBA" id="ARBA00004651"/>
    </source>
</evidence>
<reference evidence="8 9" key="1">
    <citation type="submission" date="2017-06" db="EMBL/GenBank/DDBJ databases">
        <title>Complete genome sequence of Paenibacillus donghaensis KCTC 13049T isolated from East Sea sediment, South Korea.</title>
        <authorList>
            <person name="Jung B.K."/>
            <person name="Hong S.-J."/>
            <person name="Shin J.-H."/>
        </authorList>
    </citation>
    <scope>NUCLEOTIDE SEQUENCE [LARGE SCALE GENOMIC DNA]</scope>
    <source>
        <strain evidence="8 9">KCTC 13049</strain>
    </source>
</reference>
<keyword evidence="3 6" id="KW-0812">Transmembrane</keyword>
<dbReference type="PROSITE" id="PS50850">
    <property type="entry name" value="MFS"/>
    <property type="match status" value="1"/>
</dbReference>
<accession>A0A2Z2K3B8</accession>
<feature type="transmembrane region" description="Helical" evidence="6">
    <location>
        <begin position="143"/>
        <end position="165"/>
    </location>
</feature>
<dbReference type="RefSeq" id="WP_087913791.1">
    <property type="nucleotide sequence ID" value="NZ_CP021780.1"/>
</dbReference>
<feature type="transmembrane region" description="Helical" evidence="6">
    <location>
        <begin position="277"/>
        <end position="299"/>
    </location>
</feature>
<keyword evidence="5 6" id="KW-0472">Membrane</keyword>
<dbReference type="PANTHER" id="PTHR23531:SF1">
    <property type="entry name" value="QUINOLENE RESISTANCE PROTEIN NORA"/>
    <property type="match status" value="1"/>
</dbReference>
<organism evidence="8 9">
    <name type="scientific">Paenibacillus donghaensis</name>
    <dbReference type="NCBI Taxonomy" id="414771"/>
    <lineage>
        <taxon>Bacteria</taxon>
        <taxon>Bacillati</taxon>
        <taxon>Bacillota</taxon>
        <taxon>Bacilli</taxon>
        <taxon>Bacillales</taxon>
        <taxon>Paenibacillaceae</taxon>
        <taxon>Paenibacillus</taxon>
    </lineage>
</organism>
<evidence type="ECO:0000256" key="4">
    <source>
        <dbReference type="ARBA" id="ARBA00022989"/>
    </source>
</evidence>
<evidence type="ECO:0000259" key="7">
    <source>
        <dbReference type="PROSITE" id="PS50850"/>
    </source>
</evidence>
<feature type="transmembrane region" description="Helical" evidence="6">
    <location>
        <begin position="20"/>
        <end position="42"/>
    </location>
</feature>
<dbReference type="KEGG" id="pdh:B9T62_02435"/>
<feature type="transmembrane region" description="Helical" evidence="6">
    <location>
        <begin position="371"/>
        <end position="389"/>
    </location>
</feature>